<evidence type="ECO:0000313" key="2">
    <source>
        <dbReference type="Proteomes" id="UP000828390"/>
    </source>
</evidence>
<keyword evidence="2" id="KW-1185">Reference proteome</keyword>
<organism evidence="1 2">
    <name type="scientific">Dreissena polymorpha</name>
    <name type="common">Zebra mussel</name>
    <name type="synonym">Mytilus polymorpha</name>
    <dbReference type="NCBI Taxonomy" id="45954"/>
    <lineage>
        <taxon>Eukaryota</taxon>
        <taxon>Metazoa</taxon>
        <taxon>Spiralia</taxon>
        <taxon>Lophotrochozoa</taxon>
        <taxon>Mollusca</taxon>
        <taxon>Bivalvia</taxon>
        <taxon>Autobranchia</taxon>
        <taxon>Heteroconchia</taxon>
        <taxon>Euheterodonta</taxon>
        <taxon>Imparidentia</taxon>
        <taxon>Neoheterodontei</taxon>
        <taxon>Myida</taxon>
        <taxon>Dreissenoidea</taxon>
        <taxon>Dreissenidae</taxon>
        <taxon>Dreissena</taxon>
    </lineage>
</organism>
<evidence type="ECO:0000313" key="1">
    <source>
        <dbReference type="EMBL" id="KAH3898208.1"/>
    </source>
</evidence>
<proteinExistence type="predicted"/>
<dbReference type="EMBL" id="JAIWYP010000001">
    <property type="protein sequence ID" value="KAH3898208.1"/>
    <property type="molecule type" value="Genomic_DNA"/>
</dbReference>
<protein>
    <submittedName>
        <fullName evidence="1">Uncharacterized protein</fullName>
    </submittedName>
</protein>
<comment type="caution">
    <text evidence="1">The sequence shown here is derived from an EMBL/GenBank/DDBJ whole genome shotgun (WGS) entry which is preliminary data.</text>
</comment>
<sequence>MCYFCSDTSNEAGKNSCQSWVKSMRYFRKKYNEKGVFDTTKYVKNCTGFADLPEEQITCGIFSTQSRGLMRSFIRDCSDGKSFYDTSLNEQFENRLMADNQTSCVYKGTSDIVCITLCKDNFCNGPLLSSTSTIKSLFALQLLAAFSKYWF</sequence>
<accession>A0A9D4NNW8</accession>
<dbReference type="AlphaFoldDB" id="A0A9D4NNW8"/>
<gene>
    <name evidence="1" type="ORF">DPMN_022429</name>
</gene>
<reference evidence="1" key="1">
    <citation type="journal article" date="2019" name="bioRxiv">
        <title>The Genome of the Zebra Mussel, Dreissena polymorpha: A Resource for Invasive Species Research.</title>
        <authorList>
            <person name="McCartney M.A."/>
            <person name="Auch B."/>
            <person name="Kono T."/>
            <person name="Mallez S."/>
            <person name="Zhang Y."/>
            <person name="Obille A."/>
            <person name="Becker A."/>
            <person name="Abrahante J.E."/>
            <person name="Garbe J."/>
            <person name="Badalamenti J.P."/>
            <person name="Herman A."/>
            <person name="Mangelson H."/>
            <person name="Liachko I."/>
            <person name="Sullivan S."/>
            <person name="Sone E.D."/>
            <person name="Koren S."/>
            <person name="Silverstein K.A.T."/>
            <person name="Beckman K.B."/>
            <person name="Gohl D.M."/>
        </authorList>
    </citation>
    <scope>NUCLEOTIDE SEQUENCE</scope>
    <source>
        <strain evidence="1">Duluth1</strain>
        <tissue evidence="1">Whole animal</tissue>
    </source>
</reference>
<reference evidence="1" key="2">
    <citation type="submission" date="2020-11" db="EMBL/GenBank/DDBJ databases">
        <authorList>
            <person name="McCartney M.A."/>
            <person name="Auch B."/>
            <person name="Kono T."/>
            <person name="Mallez S."/>
            <person name="Becker A."/>
            <person name="Gohl D.M."/>
            <person name="Silverstein K.A.T."/>
            <person name="Koren S."/>
            <person name="Bechman K.B."/>
            <person name="Herman A."/>
            <person name="Abrahante J.E."/>
            <person name="Garbe J."/>
        </authorList>
    </citation>
    <scope>NUCLEOTIDE SEQUENCE</scope>
    <source>
        <strain evidence="1">Duluth1</strain>
        <tissue evidence="1">Whole animal</tissue>
    </source>
</reference>
<dbReference type="Proteomes" id="UP000828390">
    <property type="component" value="Unassembled WGS sequence"/>
</dbReference>
<name>A0A9D4NNW8_DREPO</name>